<proteinExistence type="predicted"/>
<organism evidence="1 2">
    <name type="scientific">Elysia marginata</name>
    <dbReference type="NCBI Taxonomy" id="1093978"/>
    <lineage>
        <taxon>Eukaryota</taxon>
        <taxon>Metazoa</taxon>
        <taxon>Spiralia</taxon>
        <taxon>Lophotrochozoa</taxon>
        <taxon>Mollusca</taxon>
        <taxon>Gastropoda</taxon>
        <taxon>Heterobranchia</taxon>
        <taxon>Euthyneura</taxon>
        <taxon>Panpulmonata</taxon>
        <taxon>Sacoglossa</taxon>
        <taxon>Placobranchoidea</taxon>
        <taxon>Plakobranchidae</taxon>
        <taxon>Elysia</taxon>
    </lineage>
</organism>
<evidence type="ECO:0000313" key="1">
    <source>
        <dbReference type="EMBL" id="GFS22963.1"/>
    </source>
</evidence>
<protein>
    <recommendedName>
        <fullName evidence="3">MAM domain-containing protein</fullName>
    </recommendedName>
</protein>
<comment type="caution">
    <text evidence="1">The sequence shown here is derived from an EMBL/GenBank/DDBJ whole genome shotgun (WGS) entry which is preliminary data.</text>
</comment>
<dbReference type="AlphaFoldDB" id="A0AAV4JM31"/>
<sequence>MQGTFGPVKGKVYHTELEIIRKRNSLATDNCTWFEEGSNSPATDNCTWFEENRNSPATDNCTWFQENRNSPATDNCTWFQENRNSPITDNCTWFEENRNSPAAAFLLTGTTLYMAPRCVSSKDAVRIYAKDDLHHNGVFSANVVHQEVIQA</sequence>
<evidence type="ECO:0008006" key="3">
    <source>
        <dbReference type="Google" id="ProtNLM"/>
    </source>
</evidence>
<keyword evidence="2" id="KW-1185">Reference proteome</keyword>
<evidence type="ECO:0000313" key="2">
    <source>
        <dbReference type="Proteomes" id="UP000762676"/>
    </source>
</evidence>
<gene>
    <name evidence="1" type="ORF">ElyMa_003377300</name>
</gene>
<accession>A0AAV4JM31</accession>
<dbReference type="Proteomes" id="UP000762676">
    <property type="component" value="Unassembled WGS sequence"/>
</dbReference>
<reference evidence="1 2" key="1">
    <citation type="journal article" date="2021" name="Elife">
        <title>Chloroplast acquisition without the gene transfer in kleptoplastic sea slugs, Plakobranchus ocellatus.</title>
        <authorList>
            <person name="Maeda T."/>
            <person name="Takahashi S."/>
            <person name="Yoshida T."/>
            <person name="Shimamura S."/>
            <person name="Takaki Y."/>
            <person name="Nagai Y."/>
            <person name="Toyoda A."/>
            <person name="Suzuki Y."/>
            <person name="Arimoto A."/>
            <person name="Ishii H."/>
            <person name="Satoh N."/>
            <person name="Nishiyama T."/>
            <person name="Hasebe M."/>
            <person name="Maruyama T."/>
            <person name="Minagawa J."/>
            <person name="Obokata J."/>
            <person name="Shigenobu S."/>
        </authorList>
    </citation>
    <scope>NUCLEOTIDE SEQUENCE [LARGE SCALE GENOMIC DNA]</scope>
</reference>
<dbReference type="EMBL" id="BMAT01006951">
    <property type="protein sequence ID" value="GFS22963.1"/>
    <property type="molecule type" value="Genomic_DNA"/>
</dbReference>
<name>A0AAV4JM31_9GAST</name>